<sequence>MKAFLSFSCLILLVTACNTPEKKAESMSADSSKSMMESSSEEVKYPYTLDKPYKNWQPGDKKNTQVVLNMLKAWETKNAAECASYFGDSVDLSVDYFHKVIQHDSLTAMLEHSWEDYATVNLKMDDWESVISEDKKDEWVTVWYKQTWTDKKGKTDSMAVVNDAKIVNGKIVVFDEKVRHFPAPKK</sequence>
<dbReference type="InterPro" id="IPR032710">
    <property type="entry name" value="NTF2-like_dom_sf"/>
</dbReference>
<dbReference type="RefSeq" id="WP_247810687.1">
    <property type="nucleotide sequence ID" value="NZ_CP095855.1"/>
</dbReference>
<dbReference type="Proteomes" id="UP000830198">
    <property type="component" value="Chromosome"/>
</dbReference>
<organism evidence="1 2">
    <name type="scientific">Chitinophaga filiformis</name>
    <name type="common">Myxococcus filiformis</name>
    <name type="synonym">Flexibacter filiformis</name>
    <dbReference type="NCBI Taxonomy" id="104663"/>
    <lineage>
        <taxon>Bacteria</taxon>
        <taxon>Pseudomonadati</taxon>
        <taxon>Bacteroidota</taxon>
        <taxon>Chitinophagia</taxon>
        <taxon>Chitinophagales</taxon>
        <taxon>Chitinophagaceae</taxon>
        <taxon>Chitinophaga</taxon>
    </lineage>
</organism>
<name>A0ABY4HXY7_CHIFI</name>
<keyword evidence="2" id="KW-1185">Reference proteome</keyword>
<evidence type="ECO:0000313" key="1">
    <source>
        <dbReference type="EMBL" id="UPK68293.1"/>
    </source>
</evidence>
<evidence type="ECO:0008006" key="3">
    <source>
        <dbReference type="Google" id="ProtNLM"/>
    </source>
</evidence>
<dbReference type="Gene3D" id="3.10.450.50">
    <property type="match status" value="1"/>
</dbReference>
<evidence type="ECO:0000313" key="2">
    <source>
        <dbReference type="Proteomes" id="UP000830198"/>
    </source>
</evidence>
<dbReference type="SUPFAM" id="SSF54427">
    <property type="entry name" value="NTF2-like"/>
    <property type="match status" value="1"/>
</dbReference>
<dbReference type="EMBL" id="CP095855">
    <property type="protein sequence ID" value="UPK68293.1"/>
    <property type="molecule type" value="Genomic_DNA"/>
</dbReference>
<accession>A0ABY4HXY7</accession>
<protein>
    <recommendedName>
        <fullName evidence="3">SnoaL-like domain-containing protein</fullName>
    </recommendedName>
</protein>
<gene>
    <name evidence="1" type="ORF">MYF79_25375</name>
</gene>
<dbReference type="PROSITE" id="PS51257">
    <property type="entry name" value="PROKAR_LIPOPROTEIN"/>
    <property type="match status" value="1"/>
</dbReference>
<proteinExistence type="predicted"/>
<reference evidence="1 2" key="1">
    <citation type="submission" date="2022-04" db="EMBL/GenBank/DDBJ databases">
        <title>The arsenic-methylating capacity of Chitinophaga filiformis YT5 during chitin decomposition.</title>
        <authorList>
            <person name="Chen G."/>
            <person name="Liang Y."/>
        </authorList>
    </citation>
    <scope>NUCLEOTIDE SEQUENCE [LARGE SCALE GENOMIC DNA]</scope>
    <source>
        <strain evidence="1 2">YT5</strain>
    </source>
</reference>